<protein>
    <submittedName>
        <fullName evidence="2">Uncharacterized protein</fullName>
    </submittedName>
</protein>
<feature type="compositionally biased region" description="Basic and acidic residues" evidence="1">
    <location>
        <begin position="10"/>
        <end position="24"/>
    </location>
</feature>
<feature type="region of interest" description="Disordered" evidence="1">
    <location>
        <begin position="1"/>
        <end position="24"/>
    </location>
</feature>
<dbReference type="Proteomes" id="UP000490939">
    <property type="component" value="Unassembled WGS sequence"/>
</dbReference>
<feature type="compositionally biased region" description="Low complexity" evidence="1">
    <location>
        <begin position="64"/>
        <end position="80"/>
    </location>
</feature>
<feature type="region of interest" description="Disordered" evidence="1">
    <location>
        <begin position="52"/>
        <end position="80"/>
    </location>
</feature>
<evidence type="ECO:0000313" key="2">
    <source>
        <dbReference type="EMBL" id="KAE9994691.1"/>
    </source>
</evidence>
<gene>
    <name evidence="2" type="ORF">EG327_005137</name>
</gene>
<accession>A0A8H3ZK17</accession>
<name>A0A8H3ZK17_VENIN</name>
<keyword evidence="3" id="KW-1185">Reference proteome</keyword>
<evidence type="ECO:0000256" key="1">
    <source>
        <dbReference type="SAM" id="MobiDB-lite"/>
    </source>
</evidence>
<proteinExistence type="predicted"/>
<reference evidence="2 3" key="1">
    <citation type="submission" date="2019-07" db="EMBL/GenBank/DDBJ databases">
        <title>Venturia inaequalis Genome Resource.</title>
        <authorList>
            <person name="Lichtner F.J."/>
        </authorList>
    </citation>
    <scope>NUCLEOTIDE SEQUENCE [LARGE SCALE GENOMIC DNA]</scope>
    <source>
        <strain evidence="2 3">DMI_063113</strain>
    </source>
</reference>
<organism evidence="2 3">
    <name type="scientific">Venturia inaequalis</name>
    <name type="common">Apple scab fungus</name>
    <dbReference type="NCBI Taxonomy" id="5025"/>
    <lineage>
        <taxon>Eukaryota</taxon>
        <taxon>Fungi</taxon>
        <taxon>Dikarya</taxon>
        <taxon>Ascomycota</taxon>
        <taxon>Pezizomycotina</taxon>
        <taxon>Dothideomycetes</taxon>
        <taxon>Pleosporomycetidae</taxon>
        <taxon>Venturiales</taxon>
        <taxon>Venturiaceae</taxon>
        <taxon>Venturia</taxon>
    </lineage>
</organism>
<dbReference type="AlphaFoldDB" id="A0A8H3ZK17"/>
<sequence length="230" mass="26542">MSCYPWRYSPETEHQNQCKDKDTRSTRNHTWLHRFLQSSLKSLPRDHFPQPLEIPQTSCAPKPTAITTSTTTTTSKNVTTDGPSALSPLLLLPAELRQKILKYTITDTEIQNTLLYESVQTKSSTWEARVYYFDGSEFAWDSEATIFSRAPFQESQVLSSVHPLLTEDMEYVKKQWVKRVRAIGEEKRREVLREMEGGDGAFVCRGFEETSRFPKADVRKRIDSLMIAVR</sequence>
<comment type="caution">
    <text evidence="2">The sequence shown here is derived from an EMBL/GenBank/DDBJ whole genome shotgun (WGS) entry which is preliminary data.</text>
</comment>
<evidence type="ECO:0000313" key="3">
    <source>
        <dbReference type="Proteomes" id="UP000490939"/>
    </source>
</evidence>
<dbReference type="EMBL" id="WNWR01000003">
    <property type="protein sequence ID" value="KAE9994691.1"/>
    <property type="molecule type" value="Genomic_DNA"/>
</dbReference>